<keyword evidence="4" id="KW-1185">Reference proteome</keyword>
<organism evidence="3 4">
    <name type="scientific">Sphingomonas qomolangmaensis</name>
    <dbReference type="NCBI Taxonomy" id="2918765"/>
    <lineage>
        <taxon>Bacteria</taxon>
        <taxon>Pseudomonadati</taxon>
        <taxon>Pseudomonadota</taxon>
        <taxon>Alphaproteobacteria</taxon>
        <taxon>Sphingomonadales</taxon>
        <taxon>Sphingomonadaceae</taxon>
        <taxon>Sphingomonas</taxon>
    </lineage>
</organism>
<keyword evidence="2" id="KW-0119">Carbohydrate metabolism</keyword>
<dbReference type="RefSeq" id="WP_256507669.1">
    <property type="nucleotide sequence ID" value="NZ_CP101740.1"/>
</dbReference>
<dbReference type="SUPFAM" id="SSF51004">
    <property type="entry name" value="C-terminal (heme d1) domain of cytochrome cd1-nitrite reductase"/>
    <property type="match status" value="1"/>
</dbReference>
<name>A0ABY5LA37_9SPHN</name>
<accession>A0ABY5LA37</accession>
<dbReference type="Gene3D" id="2.130.10.10">
    <property type="entry name" value="YVTN repeat-like/Quinoprotein amine dehydrogenase"/>
    <property type="match status" value="1"/>
</dbReference>
<dbReference type="PANTHER" id="PTHR30344">
    <property type="entry name" value="6-PHOSPHOGLUCONOLACTONASE-RELATED"/>
    <property type="match status" value="1"/>
</dbReference>
<evidence type="ECO:0000256" key="2">
    <source>
        <dbReference type="ARBA" id="ARBA00022526"/>
    </source>
</evidence>
<evidence type="ECO:0000313" key="4">
    <source>
        <dbReference type="Proteomes" id="UP001058533"/>
    </source>
</evidence>
<comment type="similarity">
    <text evidence="1">Belongs to the cycloisomerase 2 family.</text>
</comment>
<proteinExistence type="inferred from homology"/>
<dbReference type="EMBL" id="CP101740">
    <property type="protein sequence ID" value="UUL83833.1"/>
    <property type="molecule type" value="Genomic_DNA"/>
</dbReference>
<dbReference type="InterPro" id="IPR019405">
    <property type="entry name" value="Lactonase_7-beta_prop"/>
</dbReference>
<evidence type="ECO:0000256" key="1">
    <source>
        <dbReference type="ARBA" id="ARBA00005564"/>
    </source>
</evidence>
<reference evidence="3" key="1">
    <citation type="submission" date="2022-07" db="EMBL/GenBank/DDBJ databases">
        <title>Sphingomonas sp. nov., a novel bacterium isolated from the north slope of the Mount Everest.</title>
        <authorList>
            <person name="Cui X."/>
            <person name="Liu Y."/>
        </authorList>
    </citation>
    <scope>NUCLEOTIDE SEQUENCE</scope>
    <source>
        <strain evidence="3">S5-59</strain>
    </source>
</reference>
<gene>
    <name evidence="3" type="ORF">NMP03_06460</name>
</gene>
<protein>
    <submittedName>
        <fullName evidence="3">Lactonase family protein</fullName>
    </submittedName>
</protein>
<dbReference type="InterPro" id="IPR011048">
    <property type="entry name" value="Haem_d1_sf"/>
</dbReference>
<dbReference type="Proteomes" id="UP001058533">
    <property type="component" value="Chromosome"/>
</dbReference>
<evidence type="ECO:0000313" key="3">
    <source>
        <dbReference type="EMBL" id="UUL83833.1"/>
    </source>
</evidence>
<keyword evidence="2" id="KW-0313">Glucose metabolism</keyword>
<dbReference type="InterPro" id="IPR050282">
    <property type="entry name" value="Cycloisomerase_2"/>
</dbReference>
<dbReference type="InterPro" id="IPR015943">
    <property type="entry name" value="WD40/YVTN_repeat-like_dom_sf"/>
</dbReference>
<sequence>MSVDLLVGTDASIGGTGLHRLRLSNDGSLRRDEVLAVARNASFATYSPRHDLYYLVDEQADGALGAYRAGADGWQQVAQVATYGADPCYVALNAAEDRLAVANYGSGSIALFRLDSSSGRPLAPPQIRHHAGSGPVADRQEGPHAHCVCFAPDQRWLYHVDLGADAIMAYRADRRDGPLGPGQRAYDAPPGSGPRHLVFHPSHPLALLVSELANTLTILAVGDGMLTPLRTLSTLPEGFTGESIAGHLSLDRRGERAYVTNRGHDSIAVFAWKSDTDLDMLQAIPSGGASPRAFALLGAERLLVLANEDGGNLTLFDLRPDGTLAARPAAIPLPGAVFPFVPGR</sequence>
<dbReference type="PANTHER" id="PTHR30344:SF1">
    <property type="entry name" value="6-PHOSPHOGLUCONOLACTONASE"/>
    <property type="match status" value="1"/>
</dbReference>
<dbReference type="Pfam" id="PF10282">
    <property type="entry name" value="Lactonase"/>
    <property type="match status" value="1"/>
</dbReference>